<evidence type="ECO:0000313" key="2">
    <source>
        <dbReference type="EnsemblMetazoa" id="GPPI043446-PA"/>
    </source>
</evidence>
<keyword evidence="3" id="KW-1185">Reference proteome</keyword>
<organism evidence="2 3">
    <name type="scientific">Glossina palpalis gambiensis</name>
    <dbReference type="NCBI Taxonomy" id="67801"/>
    <lineage>
        <taxon>Eukaryota</taxon>
        <taxon>Metazoa</taxon>
        <taxon>Ecdysozoa</taxon>
        <taxon>Arthropoda</taxon>
        <taxon>Hexapoda</taxon>
        <taxon>Insecta</taxon>
        <taxon>Pterygota</taxon>
        <taxon>Neoptera</taxon>
        <taxon>Endopterygota</taxon>
        <taxon>Diptera</taxon>
        <taxon>Brachycera</taxon>
        <taxon>Muscomorpha</taxon>
        <taxon>Hippoboscoidea</taxon>
        <taxon>Glossinidae</taxon>
        <taxon>Glossina</taxon>
    </lineage>
</organism>
<protein>
    <recommendedName>
        <fullName evidence="1">Protein HGH1 N-terminal domain-containing protein</fullName>
    </recommendedName>
</protein>
<reference evidence="3" key="1">
    <citation type="submission" date="2015-01" db="EMBL/GenBank/DDBJ databases">
        <authorList>
            <person name="Aksoy S."/>
            <person name="Warren W."/>
            <person name="Wilson R.K."/>
        </authorList>
    </citation>
    <scope>NUCLEOTIDE SEQUENCE [LARGE SCALE GENOMIC DNA]</scope>
    <source>
        <strain evidence="3">IAEA</strain>
    </source>
</reference>
<evidence type="ECO:0000313" key="3">
    <source>
        <dbReference type="Proteomes" id="UP000092460"/>
    </source>
</evidence>
<dbReference type="EMBL" id="JXJN01022211">
    <property type="status" value="NOT_ANNOTATED_CDS"/>
    <property type="molecule type" value="Genomic_DNA"/>
</dbReference>
<dbReference type="STRING" id="67801.A0A1B0BXG0"/>
<reference evidence="2" key="2">
    <citation type="submission" date="2020-05" db="UniProtKB">
        <authorList>
            <consortium name="EnsemblMetazoa"/>
        </authorList>
    </citation>
    <scope>IDENTIFICATION</scope>
    <source>
        <strain evidence="2">IAEA</strain>
    </source>
</reference>
<feature type="domain" description="Protein HGH1 N-terminal" evidence="1">
    <location>
        <begin position="13"/>
        <end position="116"/>
    </location>
</feature>
<dbReference type="Proteomes" id="UP000092460">
    <property type="component" value="Unassembled WGS sequence"/>
</dbReference>
<dbReference type="Pfam" id="PF04063">
    <property type="entry name" value="DUF383"/>
    <property type="match status" value="1"/>
</dbReference>
<name>A0A1B0BXG0_9MUSC</name>
<dbReference type="InterPro" id="IPR007205">
    <property type="entry name" value="Protein_HGH1_N"/>
</dbReference>
<evidence type="ECO:0000259" key="1">
    <source>
        <dbReference type="Pfam" id="PF04063"/>
    </source>
</evidence>
<dbReference type="VEuPathDB" id="VectorBase:GPPI043446"/>
<proteinExistence type="predicted"/>
<accession>A0A1B0BXG0</accession>
<sequence length="122" mass="14135">MPGYELITSAIRHIINENSNFADSWSMVLSNMTREEFIAYGTLDISDENSAIVMQLMNAFAKLLYNKTKAKLDYLEQIFSNLTQTHRGQELLCRSKYNLLNKILPFSTYEQSLTSRNNLKRT</sequence>
<dbReference type="AlphaFoldDB" id="A0A1B0BXG0"/>
<dbReference type="EnsemblMetazoa" id="GPPI043446-RA">
    <property type="protein sequence ID" value="GPPI043446-PA"/>
    <property type="gene ID" value="GPPI043446"/>
</dbReference>